<dbReference type="Proteomes" id="UP001595947">
    <property type="component" value="Unassembled WGS sequence"/>
</dbReference>
<keyword evidence="1" id="KW-1133">Transmembrane helix</keyword>
<keyword evidence="1" id="KW-0472">Membrane</keyword>
<feature type="transmembrane region" description="Helical" evidence="1">
    <location>
        <begin position="522"/>
        <end position="542"/>
    </location>
</feature>
<feature type="transmembrane region" description="Helical" evidence="1">
    <location>
        <begin position="353"/>
        <end position="377"/>
    </location>
</feature>
<keyword evidence="3" id="KW-1185">Reference proteome</keyword>
<dbReference type="EMBL" id="JBHSIV010000004">
    <property type="protein sequence ID" value="MFC5061618.1"/>
    <property type="molecule type" value="Genomic_DNA"/>
</dbReference>
<organism evidence="2 3">
    <name type="scientific">Actinomycetospora atypica</name>
    <dbReference type="NCBI Taxonomy" id="1290095"/>
    <lineage>
        <taxon>Bacteria</taxon>
        <taxon>Bacillati</taxon>
        <taxon>Actinomycetota</taxon>
        <taxon>Actinomycetes</taxon>
        <taxon>Pseudonocardiales</taxon>
        <taxon>Pseudonocardiaceae</taxon>
        <taxon>Actinomycetospora</taxon>
    </lineage>
</organism>
<evidence type="ECO:0000313" key="3">
    <source>
        <dbReference type="Proteomes" id="UP001595947"/>
    </source>
</evidence>
<protein>
    <recommendedName>
        <fullName evidence="4">Integral membrane protein</fullName>
    </recommendedName>
</protein>
<dbReference type="RefSeq" id="WP_378034969.1">
    <property type="nucleotide sequence ID" value="NZ_JBHSIV010000004.1"/>
</dbReference>
<feature type="transmembrane region" description="Helical" evidence="1">
    <location>
        <begin position="473"/>
        <end position="493"/>
    </location>
</feature>
<feature type="transmembrane region" description="Helical" evidence="1">
    <location>
        <begin position="209"/>
        <end position="229"/>
    </location>
</feature>
<accession>A0ABV9YHV7</accession>
<feature type="transmembrane region" description="Helical" evidence="1">
    <location>
        <begin position="408"/>
        <end position="429"/>
    </location>
</feature>
<feature type="transmembrane region" description="Helical" evidence="1">
    <location>
        <begin position="78"/>
        <end position="97"/>
    </location>
</feature>
<feature type="transmembrane region" description="Helical" evidence="1">
    <location>
        <begin position="241"/>
        <end position="262"/>
    </location>
</feature>
<gene>
    <name evidence="2" type="ORF">ACFPBZ_05335</name>
</gene>
<evidence type="ECO:0000256" key="1">
    <source>
        <dbReference type="SAM" id="Phobius"/>
    </source>
</evidence>
<reference evidence="3" key="1">
    <citation type="journal article" date="2019" name="Int. J. Syst. Evol. Microbiol.">
        <title>The Global Catalogue of Microorganisms (GCM) 10K type strain sequencing project: providing services to taxonomists for standard genome sequencing and annotation.</title>
        <authorList>
            <consortium name="The Broad Institute Genomics Platform"/>
            <consortium name="The Broad Institute Genome Sequencing Center for Infectious Disease"/>
            <person name="Wu L."/>
            <person name="Ma J."/>
        </authorList>
    </citation>
    <scope>NUCLEOTIDE SEQUENCE [LARGE SCALE GENOMIC DNA]</scope>
    <source>
        <strain evidence="3">CGMCC 4.7093</strain>
    </source>
</reference>
<feature type="transmembrane region" description="Helical" evidence="1">
    <location>
        <begin position="318"/>
        <end position="341"/>
    </location>
</feature>
<keyword evidence="1" id="KW-0812">Transmembrane</keyword>
<feature type="transmembrane region" description="Helical" evidence="1">
    <location>
        <begin position="118"/>
        <end position="140"/>
    </location>
</feature>
<evidence type="ECO:0000313" key="2">
    <source>
        <dbReference type="EMBL" id="MFC5061618.1"/>
    </source>
</evidence>
<name>A0ABV9YHV7_9PSEU</name>
<proteinExistence type="predicted"/>
<evidence type="ECO:0008006" key="4">
    <source>
        <dbReference type="Google" id="ProtNLM"/>
    </source>
</evidence>
<sequence>MSVENAAVPWVELRVHGVSGTPPESMLAAARVEQVAGDQDGRFFRGIDNRGALLRGDHGEEIEAFHWGRATSGSAASAFWFLLAPFGIVNAAGFMLPMTGSKLGDARAARGGRAVARAALRLLGLGLTVLLTVSVSVILLDLWAWQKPGGPTTWVSLLAIAGSAVFVLGCFGLARNRHDVCEPSQAFRSDGPSRFTTPEFLQGDPDAPVLRSVHLAAGLLTVAVLAAPLGPPTRELHVTRLVALVSLGLLAAVTIVLGDRPWGRFAWIQSWSGVAFYAASLLSSIPLLFTLFLVLTGPGSLAPGNVAESLPDAEPACFAVMVWCCTSWIVLLISNAVVAWSERHRESPDRFRPFAGGMAATLVSGLAIFVAVGYAGALGTAAAKALEAQPSVPEDYRVVAPGMLSRAVYAWGVMTCLLILVGLVVLFWLPVASPRRRRAQAAEPFEAYGAPLPASWLTRVARAIGVARLKNHLVGLLASATAVGCLLSVFAAWGELSDLFGWAPPPTLLTYASTAGAGIEPLLMEAGTALLGLVAVRLALLGRSAARNTTTRRGLNVIWDVIAFWPRSSHPFVPPPYARGTIRRLTDRVEHHLESSRGPVVLCGHSQGSLISLATLVRLLASMPRDCPDRRRLGLVTFGSQLQVLFARSFPGYVNFDVIKGLHHDLGARWVNLYRDTDHVAGPVLSWRHTFDACEVSRADWIGGAGAGESRPGRREFGPDWRLADPPVPDQELQVKPLLPLRKHGDYWLDDAWDDAVAVARGYDLPAAEATRPTLTVCRCWSANTRVVTVAYLRQTLRDS</sequence>
<feature type="transmembrane region" description="Helical" evidence="1">
    <location>
        <begin position="152"/>
        <end position="174"/>
    </location>
</feature>
<comment type="caution">
    <text evidence="2">The sequence shown here is derived from an EMBL/GenBank/DDBJ whole genome shotgun (WGS) entry which is preliminary data.</text>
</comment>
<dbReference type="InterPro" id="IPR029058">
    <property type="entry name" value="AB_hydrolase_fold"/>
</dbReference>
<feature type="transmembrane region" description="Helical" evidence="1">
    <location>
        <begin position="274"/>
        <end position="298"/>
    </location>
</feature>
<dbReference type="SUPFAM" id="SSF53474">
    <property type="entry name" value="alpha/beta-Hydrolases"/>
    <property type="match status" value="1"/>
</dbReference>